<evidence type="ECO:0000313" key="2">
    <source>
        <dbReference type="Proteomes" id="UP000623010"/>
    </source>
</evidence>
<comment type="caution">
    <text evidence="1">The sequence shown here is derived from an EMBL/GenBank/DDBJ whole genome shotgun (WGS) entry which is preliminary data.</text>
</comment>
<name>A0A918RLA6_9ACTN</name>
<dbReference type="Gene3D" id="2.60.120.200">
    <property type="match status" value="1"/>
</dbReference>
<dbReference type="AlphaFoldDB" id="A0A918RLA6"/>
<sequence>MPALGTLVDDFDDGVRDPAKWPGSYGDVTEAGGRARVPCTTDYSAYASAPVYTLAGSQAACRMYAPAAGGAAVEALAEVLVLSSVGGTDAGFSLNAVTGVLHLIARTGYTDPNEVTLPYSPSTHAWVRLRETAGTLAWDTSADGATWTTRRTAPSPAWTADTNLVVILAGHRDSGTGDYCEFDNFNLLRKARLAATERTAPTLTHLARTGPGMSGG</sequence>
<reference evidence="1" key="2">
    <citation type="submission" date="2020-09" db="EMBL/GenBank/DDBJ databases">
        <authorList>
            <person name="Sun Q."/>
            <person name="Ohkuma M."/>
        </authorList>
    </citation>
    <scope>NUCLEOTIDE SEQUENCE</scope>
    <source>
        <strain evidence="1">JCM 5016</strain>
    </source>
</reference>
<keyword evidence="2" id="KW-1185">Reference proteome</keyword>
<proteinExistence type="predicted"/>
<gene>
    <name evidence="1" type="ORF">GCM10010389_46070</name>
</gene>
<evidence type="ECO:0000313" key="1">
    <source>
        <dbReference type="EMBL" id="GHA01484.1"/>
    </source>
</evidence>
<reference evidence="1" key="1">
    <citation type="journal article" date="2014" name="Int. J. Syst. Evol. Microbiol.">
        <title>Complete genome sequence of Corynebacterium casei LMG S-19264T (=DSM 44701T), isolated from a smear-ripened cheese.</title>
        <authorList>
            <consortium name="US DOE Joint Genome Institute (JGI-PGF)"/>
            <person name="Walter F."/>
            <person name="Albersmeier A."/>
            <person name="Kalinowski J."/>
            <person name="Ruckert C."/>
        </authorList>
    </citation>
    <scope>NUCLEOTIDE SEQUENCE</scope>
    <source>
        <strain evidence="1">JCM 5016</strain>
    </source>
</reference>
<dbReference type="RefSeq" id="WP_190059373.1">
    <property type="nucleotide sequence ID" value="NZ_BMWH01000020.1"/>
</dbReference>
<accession>A0A918RLA6</accession>
<dbReference type="EMBL" id="BMWH01000020">
    <property type="protein sequence ID" value="GHA01484.1"/>
    <property type="molecule type" value="Genomic_DNA"/>
</dbReference>
<dbReference type="Proteomes" id="UP000623010">
    <property type="component" value="Unassembled WGS sequence"/>
</dbReference>
<organism evidence="1 2">
    <name type="scientific">Streptomyces echinoruber</name>
    <dbReference type="NCBI Taxonomy" id="68898"/>
    <lineage>
        <taxon>Bacteria</taxon>
        <taxon>Bacillati</taxon>
        <taxon>Actinomycetota</taxon>
        <taxon>Actinomycetes</taxon>
        <taxon>Kitasatosporales</taxon>
        <taxon>Streptomycetaceae</taxon>
        <taxon>Streptomyces</taxon>
    </lineage>
</organism>
<protein>
    <submittedName>
        <fullName evidence="1">Uncharacterized protein</fullName>
    </submittedName>
</protein>